<dbReference type="Gene3D" id="3.30.460.10">
    <property type="entry name" value="Beta Polymerase, domain 2"/>
    <property type="match status" value="1"/>
</dbReference>
<proteinExistence type="predicted"/>
<sequence>MRLSETERAVIRDTVRELFGPQARVRLFGSRTDDAARGGDIDLLIECPEPLPDRAARTHRLVARLQMRLGDQRIDALVVDPATPATPIVRVAQHTGIAV</sequence>
<dbReference type="Pfam" id="PF01909">
    <property type="entry name" value="NTP_transf_2"/>
    <property type="match status" value="1"/>
</dbReference>
<dbReference type="STRING" id="1101373.A9O67_04555"/>
<accession>A0A1A6DU59</accession>
<dbReference type="InterPro" id="IPR043519">
    <property type="entry name" value="NT_sf"/>
</dbReference>
<evidence type="ECO:0000313" key="2">
    <source>
        <dbReference type="EMBL" id="OBS30319.1"/>
    </source>
</evidence>
<dbReference type="Proteomes" id="UP000091969">
    <property type="component" value="Unassembled WGS sequence"/>
</dbReference>
<organism evidence="2 3">
    <name type="scientific">Tepidimonas fonticaldi</name>
    <dbReference type="NCBI Taxonomy" id="1101373"/>
    <lineage>
        <taxon>Bacteria</taxon>
        <taxon>Pseudomonadati</taxon>
        <taxon>Pseudomonadota</taxon>
        <taxon>Betaproteobacteria</taxon>
        <taxon>Burkholderiales</taxon>
        <taxon>Tepidimonas</taxon>
    </lineage>
</organism>
<dbReference type="EMBL" id="LZDH01000056">
    <property type="protein sequence ID" value="OBS30319.1"/>
    <property type="molecule type" value="Genomic_DNA"/>
</dbReference>
<keyword evidence="3" id="KW-1185">Reference proteome</keyword>
<dbReference type="OrthoDB" id="14556at2"/>
<evidence type="ECO:0000259" key="1">
    <source>
        <dbReference type="Pfam" id="PF01909"/>
    </source>
</evidence>
<name>A0A1A6DU59_9BURK</name>
<gene>
    <name evidence="2" type="ORF">A9O67_04555</name>
</gene>
<dbReference type="RefSeq" id="WP_068608652.1">
    <property type="nucleotide sequence ID" value="NZ_LZDH01000056.1"/>
</dbReference>
<dbReference type="GO" id="GO:0016779">
    <property type="term" value="F:nucleotidyltransferase activity"/>
    <property type="evidence" value="ECO:0007669"/>
    <property type="project" value="InterPro"/>
</dbReference>
<evidence type="ECO:0000313" key="3">
    <source>
        <dbReference type="Proteomes" id="UP000091969"/>
    </source>
</evidence>
<comment type="caution">
    <text evidence="2">The sequence shown here is derived from an EMBL/GenBank/DDBJ whole genome shotgun (WGS) entry which is preliminary data.</text>
</comment>
<dbReference type="InterPro" id="IPR002934">
    <property type="entry name" value="Polymerase_NTP_transf_dom"/>
</dbReference>
<dbReference type="AlphaFoldDB" id="A0A1A6DU59"/>
<feature type="domain" description="Polymerase nucleotidyl transferase" evidence="1">
    <location>
        <begin position="11"/>
        <end position="82"/>
    </location>
</feature>
<protein>
    <recommendedName>
        <fullName evidence="1">Polymerase nucleotidyl transferase domain-containing protein</fullName>
    </recommendedName>
</protein>
<dbReference type="SUPFAM" id="SSF81301">
    <property type="entry name" value="Nucleotidyltransferase"/>
    <property type="match status" value="1"/>
</dbReference>
<reference evidence="2 3" key="1">
    <citation type="submission" date="2016-06" db="EMBL/GenBank/DDBJ databases">
        <title>Genome sequence of Tepidimonas fonticaldi PL17.</title>
        <authorList>
            <person name="Pinnaka A.K."/>
        </authorList>
    </citation>
    <scope>NUCLEOTIDE SEQUENCE [LARGE SCALE GENOMIC DNA]</scope>
    <source>
        <strain evidence="2 3">PL17</strain>
    </source>
</reference>